<evidence type="ECO:0000313" key="2">
    <source>
        <dbReference type="Proteomes" id="UP000031575"/>
    </source>
</evidence>
<accession>A0A0C2FIC4</accession>
<proteinExistence type="predicted"/>
<organism evidence="1 2">
    <name type="scientific">Sporothrix brasiliensis 5110</name>
    <dbReference type="NCBI Taxonomy" id="1398154"/>
    <lineage>
        <taxon>Eukaryota</taxon>
        <taxon>Fungi</taxon>
        <taxon>Dikarya</taxon>
        <taxon>Ascomycota</taxon>
        <taxon>Pezizomycotina</taxon>
        <taxon>Sordariomycetes</taxon>
        <taxon>Sordariomycetidae</taxon>
        <taxon>Ophiostomatales</taxon>
        <taxon>Ophiostomataceae</taxon>
        <taxon>Sporothrix</taxon>
    </lineage>
</organism>
<gene>
    <name evidence="1" type="ORF">SPBR_01111</name>
</gene>
<dbReference type="VEuPathDB" id="FungiDB:SPBR_01111"/>
<dbReference type="AlphaFoldDB" id="A0A0C2FIC4"/>
<dbReference type="HOGENOM" id="CLU_2514107_0_0_1"/>
<dbReference type="RefSeq" id="XP_040618813.1">
    <property type="nucleotide sequence ID" value="XM_040759429.1"/>
</dbReference>
<comment type="caution">
    <text evidence="1">The sequence shown here is derived from an EMBL/GenBank/DDBJ whole genome shotgun (WGS) entry which is preliminary data.</text>
</comment>
<reference evidence="1 2" key="1">
    <citation type="journal article" date="2014" name="BMC Genomics">
        <title>Comparative genomics of the major fungal agents of human and animal Sporotrichosis: Sporothrix schenckii and Sporothrix brasiliensis.</title>
        <authorList>
            <person name="Teixeira M.M."/>
            <person name="de Almeida L.G."/>
            <person name="Kubitschek-Barreira P."/>
            <person name="Alves F.L."/>
            <person name="Kioshima E.S."/>
            <person name="Abadio A.K."/>
            <person name="Fernandes L."/>
            <person name="Derengowski L.S."/>
            <person name="Ferreira K.S."/>
            <person name="Souza R.C."/>
            <person name="Ruiz J.C."/>
            <person name="de Andrade N.C."/>
            <person name="Paes H.C."/>
            <person name="Nicola A.M."/>
            <person name="Albuquerque P."/>
            <person name="Gerber A.L."/>
            <person name="Martins V.P."/>
            <person name="Peconick L.D."/>
            <person name="Neto A.V."/>
            <person name="Chaucanez C.B."/>
            <person name="Silva P.A."/>
            <person name="Cunha O.L."/>
            <person name="de Oliveira F.F."/>
            <person name="dos Santos T.C."/>
            <person name="Barros A.L."/>
            <person name="Soares M.A."/>
            <person name="de Oliveira L.M."/>
            <person name="Marini M.M."/>
            <person name="Villalobos-Duno H."/>
            <person name="Cunha M.M."/>
            <person name="de Hoog S."/>
            <person name="da Silveira J.F."/>
            <person name="Henrissat B."/>
            <person name="Nino-Vega G.A."/>
            <person name="Cisalpino P.S."/>
            <person name="Mora-Montes H.M."/>
            <person name="Almeida S.R."/>
            <person name="Stajich J.E."/>
            <person name="Lopes-Bezerra L.M."/>
            <person name="Vasconcelos A.T."/>
            <person name="Felipe M.S."/>
        </authorList>
    </citation>
    <scope>NUCLEOTIDE SEQUENCE [LARGE SCALE GENOMIC DNA]</scope>
    <source>
        <strain evidence="1 2">5110</strain>
    </source>
</reference>
<keyword evidence="2" id="KW-1185">Reference proteome</keyword>
<sequence length="85" mass="9239">MALALNWPDLVAATLLPQVIVDAKSATDGTTFMTVQKQKDGQITFLVTLPLVKGQASRHGQPPRGQSHTTKGVVPRREVAVMCWE</sequence>
<dbReference type="EMBL" id="AWTV01000008">
    <property type="protein sequence ID" value="KIH90803.1"/>
    <property type="molecule type" value="Genomic_DNA"/>
</dbReference>
<dbReference type="GeneID" id="63674350"/>
<dbReference type="Proteomes" id="UP000031575">
    <property type="component" value="Unassembled WGS sequence"/>
</dbReference>
<evidence type="ECO:0000313" key="1">
    <source>
        <dbReference type="EMBL" id="KIH90803.1"/>
    </source>
</evidence>
<name>A0A0C2FIC4_9PEZI</name>
<protein>
    <submittedName>
        <fullName evidence="1">Uncharacterized protein</fullName>
    </submittedName>
</protein>